<dbReference type="AlphaFoldDB" id="A0A8X6XFH0"/>
<protein>
    <submittedName>
        <fullName evidence="1">Uncharacterized protein</fullName>
    </submittedName>
</protein>
<dbReference type="EMBL" id="BMAV01007722">
    <property type="protein sequence ID" value="GFY50801.1"/>
    <property type="molecule type" value="Genomic_DNA"/>
</dbReference>
<sequence>MFSFVKRRSQVFGGKCPSGELSNNLLQRWLLRAGGLESSHPHATLLHLRVSARAAHEFCGRGTNQRVPLLLS</sequence>
<reference evidence="1" key="1">
    <citation type="submission" date="2020-08" db="EMBL/GenBank/DDBJ databases">
        <title>Multicomponent nature underlies the extraordinary mechanical properties of spider dragline silk.</title>
        <authorList>
            <person name="Kono N."/>
            <person name="Nakamura H."/>
            <person name="Mori M."/>
            <person name="Yoshida Y."/>
            <person name="Ohtoshi R."/>
            <person name="Malay A.D."/>
            <person name="Moran D.A.P."/>
            <person name="Tomita M."/>
            <person name="Numata K."/>
            <person name="Arakawa K."/>
        </authorList>
    </citation>
    <scope>NUCLEOTIDE SEQUENCE</scope>
</reference>
<comment type="caution">
    <text evidence="1">The sequence shown here is derived from an EMBL/GenBank/DDBJ whole genome shotgun (WGS) entry which is preliminary data.</text>
</comment>
<evidence type="ECO:0000313" key="2">
    <source>
        <dbReference type="Proteomes" id="UP000886998"/>
    </source>
</evidence>
<dbReference type="Proteomes" id="UP000886998">
    <property type="component" value="Unassembled WGS sequence"/>
</dbReference>
<organism evidence="1 2">
    <name type="scientific">Trichonephila inaurata madagascariensis</name>
    <dbReference type="NCBI Taxonomy" id="2747483"/>
    <lineage>
        <taxon>Eukaryota</taxon>
        <taxon>Metazoa</taxon>
        <taxon>Ecdysozoa</taxon>
        <taxon>Arthropoda</taxon>
        <taxon>Chelicerata</taxon>
        <taxon>Arachnida</taxon>
        <taxon>Araneae</taxon>
        <taxon>Araneomorphae</taxon>
        <taxon>Entelegynae</taxon>
        <taxon>Araneoidea</taxon>
        <taxon>Nephilidae</taxon>
        <taxon>Trichonephila</taxon>
        <taxon>Trichonephila inaurata</taxon>
    </lineage>
</organism>
<accession>A0A8X6XFH0</accession>
<evidence type="ECO:0000313" key="1">
    <source>
        <dbReference type="EMBL" id="GFY50801.1"/>
    </source>
</evidence>
<proteinExistence type="predicted"/>
<gene>
    <name evidence="1" type="ORF">TNIN_392041</name>
</gene>
<name>A0A8X6XFH0_9ARAC</name>
<keyword evidence="2" id="KW-1185">Reference proteome</keyword>